<evidence type="ECO:0000256" key="1">
    <source>
        <dbReference type="ARBA" id="ARBA00022679"/>
    </source>
</evidence>
<dbReference type="GO" id="GO:0016747">
    <property type="term" value="F:acyltransferase activity, transferring groups other than amino-acyl groups"/>
    <property type="evidence" value="ECO:0007669"/>
    <property type="project" value="InterPro"/>
</dbReference>
<evidence type="ECO:0000259" key="3">
    <source>
        <dbReference type="PROSITE" id="PS51186"/>
    </source>
</evidence>
<evidence type="ECO:0000313" key="4">
    <source>
        <dbReference type="EMBL" id="EAU70045.1"/>
    </source>
</evidence>
<organism evidence="4 5">
    <name type="scientific">Stigmatella aurantiaca (strain DW4/3-1)</name>
    <dbReference type="NCBI Taxonomy" id="378806"/>
    <lineage>
        <taxon>Bacteria</taxon>
        <taxon>Pseudomonadati</taxon>
        <taxon>Myxococcota</taxon>
        <taxon>Myxococcia</taxon>
        <taxon>Myxococcales</taxon>
        <taxon>Cystobacterineae</taxon>
        <taxon>Archangiaceae</taxon>
        <taxon>Stigmatella</taxon>
    </lineage>
</organism>
<protein>
    <submittedName>
        <fullName evidence="4">Acetyltransferase, gnat family</fullName>
    </submittedName>
</protein>
<dbReference type="Proteomes" id="UP000032702">
    <property type="component" value="Unassembled WGS sequence"/>
</dbReference>
<dbReference type="SUPFAM" id="SSF55729">
    <property type="entry name" value="Acyl-CoA N-acyltransferases (Nat)"/>
    <property type="match status" value="2"/>
</dbReference>
<comment type="caution">
    <text evidence="4">The sequence shown here is derived from an EMBL/GenBank/DDBJ whole genome shotgun (WGS) entry which is preliminary data.</text>
</comment>
<dbReference type="Pfam" id="PF00583">
    <property type="entry name" value="Acetyltransf_1"/>
    <property type="match status" value="1"/>
</dbReference>
<gene>
    <name evidence="4" type="ORF">STIAU_8305</name>
</gene>
<dbReference type="InterPro" id="IPR016181">
    <property type="entry name" value="Acyl_CoA_acyltransferase"/>
</dbReference>
<keyword evidence="2" id="KW-0012">Acyltransferase</keyword>
<evidence type="ECO:0000313" key="5">
    <source>
        <dbReference type="Proteomes" id="UP000032702"/>
    </source>
</evidence>
<dbReference type="EMBL" id="AAMD01000001">
    <property type="protein sequence ID" value="EAU70045.1"/>
    <property type="molecule type" value="Genomic_DNA"/>
</dbReference>
<dbReference type="CDD" id="cd04301">
    <property type="entry name" value="NAT_SF"/>
    <property type="match status" value="1"/>
</dbReference>
<dbReference type="AlphaFoldDB" id="Q09ED6"/>
<dbReference type="InterPro" id="IPR050832">
    <property type="entry name" value="Bact_Acetyltransf"/>
</dbReference>
<proteinExistence type="predicted"/>
<reference evidence="4 5" key="1">
    <citation type="submission" date="2006-04" db="EMBL/GenBank/DDBJ databases">
        <authorList>
            <person name="Nierman W.C."/>
        </authorList>
    </citation>
    <scope>NUCLEOTIDE SEQUENCE [LARGE SCALE GENOMIC DNA]</scope>
    <source>
        <strain evidence="4 5">DW4/3-1</strain>
    </source>
</reference>
<name>Q09ED6_STIAD</name>
<feature type="domain" description="N-acetyltransferase" evidence="3">
    <location>
        <begin position="19"/>
        <end position="230"/>
    </location>
</feature>
<dbReference type="PROSITE" id="PS51186">
    <property type="entry name" value="GNAT"/>
    <property type="match status" value="1"/>
</dbReference>
<keyword evidence="1 4" id="KW-0808">Transferase</keyword>
<dbReference type="Gene3D" id="3.40.630.170">
    <property type="match status" value="1"/>
</dbReference>
<evidence type="ECO:0000256" key="2">
    <source>
        <dbReference type="ARBA" id="ARBA00023315"/>
    </source>
</evidence>
<accession>Q09ED6</accession>
<dbReference type="PANTHER" id="PTHR43877">
    <property type="entry name" value="AMINOALKYLPHOSPHONATE N-ACETYLTRANSFERASE-RELATED-RELATED"/>
    <property type="match status" value="1"/>
</dbReference>
<sequence length="367" mass="40930">MATTQPTSRPSPRESCSMVEIRTFDGDAEEASRFVNGVWQATYGQELSLATWDARFLDWLLFRQGQADRGYLVAAYAGGTLVGTLFAEPARIRLGHREVDGSYASWNSVAPGHRGQGIGHKLAEELFRRHRERGAHLTLSCVASGTALAQRFWGRSSNARLLNDLGLWMHVFDPKALARWSLHASERALFTLARPLLRQGFHHASTEGIRPYRPADLPACMALVQRMMAPVNLGYAYTPGRLAHQLQYRNVPRTFVLERGGEVRGLVNYYTLRMKARGELTAAVVDLLAFDEHLPTAERQRLLQVAMQDMVHQGASCAALLRGPCIPAHLMWRSGWLPWPGGAKVTCLLPTADVELPTSPRVFTHLR</sequence>
<dbReference type="InterPro" id="IPR000182">
    <property type="entry name" value="GNAT_dom"/>
</dbReference>
<dbReference type="PATRIC" id="fig|378806.16.peg.9440"/>